<proteinExistence type="predicted"/>
<protein>
    <submittedName>
        <fullName evidence="1">Uncharacterized protein</fullName>
    </submittedName>
</protein>
<dbReference type="EMBL" id="ADAQ01000011">
    <property type="protein sequence ID" value="EEY72861.1"/>
    <property type="molecule type" value="Genomic_DNA"/>
</dbReference>
<evidence type="ECO:0000313" key="2">
    <source>
        <dbReference type="Proteomes" id="UP000003604"/>
    </source>
</evidence>
<sequence>MRHRSVPYRTKFSRLIHLPGITLNRAGEAIMMTETAS</sequence>
<gene>
    <name evidence="1" type="ORF">VHA_001967</name>
</gene>
<organism evidence="1 2">
    <name type="scientific">Grimontia hollisae CIP 101886</name>
    <dbReference type="NCBI Taxonomy" id="675812"/>
    <lineage>
        <taxon>Bacteria</taxon>
        <taxon>Pseudomonadati</taxon>
        <taxon>Pseudomonadota</taxon>
        <taxon>Gammaproteobacteria</taxon>
        <taxon>Vibrionales</taxon>
        <taxon>Vibrionaceae</taxon>
        <taxon>Grimontia</taxon>
    </lineage>
</organism>
<name>D0I892_GRIHO</name>
<reference evidence="1 2" key="1">
    <citation type="submission" date="2009-10" db="EMBL/GenBank/DDBJ databases">
        <authorList>
            <consortium name="Los Alamos National Laboratory (LANL)"/>
            <consortium name="National Microbial Pathogen Data Resource (NMPDR)"/>
            <person name="Saunders E.H."/>
            <person name="Munk A.C."/>
            <person name="Tapia R."/>
            <person name="Green L."/>
            <person name="Rogers Y."/>
            <person name="Detter J.C."/>
            <person name="Bruce D."/>
            <person name="Brettin T.S."/>
            <person name="Colwell R.R."/>
            <person name="Huq A."/>
            <person name="Grim C.J."/>
            <person name="Hasan N.A."/>
            <person name="Bartels D."/>
            <person name="Vonstein V."/>
        </authorList>
    </citation>
    <scope>NUCLEOTIDE SEQUENCE [LARGE SCALE GENOMIC DNA]</scope>
    <source>
        <strain evidence="1 2">CIP 101886</strain>
    </source>
</reference>
<evidence type="ECO:0000313" key="1">
    <source>
        <dbReference type="EMBL" id="EEY72861.1"/>
    </source>
</evidence>
<accession>D0I892</accession>
<dbReference type="AlphaFoldDB" id="D0I892"/>
<keyword evidence="2" id="KW-1185">Reference proteome</keyword>
<dbReference type="Proteomes" id="UP000003604">
    <property type="component" value="Unassembled WGS sequence"/>
</dbReference>
<comment type="caution">
    <text evidence="1">The sequence shown here is derived from an EMBL/GenBank/DDBJ whole genome shotgun (WGS) entry which is preliminary data.</text>
</comment>